<keyword evidence="1" id="KW-0732">Signal</keyword>
<sequence>MKVSRSLAITATTAALLLGPAVGANAASDPGVATGGKAPVTCTISAQAPYLSGSLIKGYGQTLCGADVAGLQIKVFVQKKMSGRWVNVGVPARGTYYDVYKVWGTGQVGFSHGIFRTKATGKVLFYGESTWRPIQAVSGPRSA</sequence>
<gene>
    <name evidence="2" type="ORF">BN13_160026</name>
</gene>
<dbReference type="Proteomes" id="UP000035720">
    <property type="component" value="Unassembled WGS sequence"/>
</dbReference>
<dbReference type="AlphaFoldDB" id="A0A077M709"/>
<keyword evidence="3" id="KW-1185">Reference proteome</keyword>
<organism evidence="2 3">
    <name type="scientific">Nostocoides jenkinsii Ben 74</name>
    <dbReference type="NCBI Taxonomy" id="1193518"/>
    <lineage>
        <taxon>Bacteria</taxon>
        <taxon>Bacillati</taxon>
        <taxon>Actinomycetota</taxon>
        <taxon>Actinomycetes</taxon>
        <taxon>Micrococcales</taxon>
        <taxon>Intrasporangiaceae</taxon>
        <taxon>Nostocoides</taxon>
    </lineage>
</organism>
<accession>A0A077M709</accession>
<evidence type="ECO:0008006" key="4">
    <source>
        <dbReference type="Google" id="ProtNLM"/>
    </source>
</evidence>
<evidence type="ECO:0000256" key="1">
    <source>
        <dbReference type="SAM" id="SignalP"/>
    </source>
</evidence>
<protein>
    <recommendedName>
        <fullName evidence="4">Secreted protein</fullName>
    </recommendedName>
</protein>
<evidence type="ECO:0000313" key="2">
    <source>
        <dbReference type="EMBL" id="CCI52344.1"/>
    </source>
</evidence>
<name>A0A077M709_9MICO</name>
<dbReference type="STRING" id="1193518.BN13_160026"/>
<comment type="caution">
    <text evidence="2">The sequence shown here is derived from an EMBL/GenBank/DDBJ whole genome shotgun (WGS) entry which is preliminary data.</text>
</comment>
<evidence type="ECO:0000313" key="3">
    <source>
        <dbReference type="Proteomes" id="UP000035720"/>
    </source>
</evidence>
<dbReference type="EMBL" id="CAJC01000068">
    <property type="protein sequence ID" value="CCI52344.1"/>
    <property type="molecule type" value="Genomic_DNA"/>
</dbReference>
<dbReference type="RefSeq" id="WP_048544728.1">
    <property type="nucleotide sequence ID" value="NZ_HF571038.1"/>
</dbReference>
<reference evidence="2 3" key="1">
    <citation type="journal article" date="2013" name="ISME J.">
        <title>A metabolic model for members of the genus Tetrasphaera involved in enhanced biological phosphorus removal.</title>
        <authorList>
            <person name="Kristiansen R."/>
            <person name="Nguyen H.T.T."/>
            <person name="Saunders A.M."/>
            <person name="Nielsen J.L."/>
            <person name="Wimmer R."/>
            <person name="Le V.Q."/>
            <person name="McIlroy S.J."/>
            <person name="Petrovski S."/>
            <person name="Seviour R.J."/>
            <person name="Calteau A."/>
            <person name="Nielsen K.L."/>
            <person name="Nielsen P.H."/>
        </authorList>
    </citation>
    <scope>NUCLEOTIDE SEQUENCE [LARGE SCALE GENOMIC DNA]</scope>
    <source>
        <strain evidence="2 3">Ben 74</strain>
    </source>
</reference>
<proteinExistence type="predicted"/>
<feature type="signal peptide" evidence="1">
    <location>
        <begin position="1"/>
        <end position="26"/>
    </location>
</feature>
<feature type="chain" id="PRO_5001720936" description="Secreted protein" evidence="1">
    <location>
        <begin position="27"/>
        <end position="143"/>
    </location>
</feature>